<name>A0A840CY43_9BACT</name>
<dbReference type="Gene3D" id="3.90.1200.10">
    <property type="match status" value="1"/>
</dbReference>
<dbReference type="RefSeq" id="WP_183308505.1">
    <property type="nucleotide sequence ID" value="NZ_JACIEP010000016.1"/>
</dbReference>
<dbReference type="AlphaFoldDB" id="A0A840CY43"/>
<reference evidence="2 3" key="1">
    <citation type="submission" date="2020-08" db="EMBL/GenBank/DDBJ databases">
        <title>Genomic Encyclopedia of Type Strains, Phase IV (KMG-IV): sequencing the most valuable type-strain genomes for metagenomic binning, comparative biology and taxonomic classification.</title>
        <authorList>
            <person name="Goeker M."/>
        </authorList>
    </citation>
    <scope>NUCLEOTIDE SEQUENCE [LARGE SCALE GENOMIC DNA]</scope>
    <source>
        <strain evidence="2 3">DSM 104969</strain>
    </source>
</reference>
<dbReference type="InterPro" id="IPR051678">
    <property type="entry name" value="AGP_Transferase"/>
</dbReference>
<comment type="caution">
    <text evidence="2">The sequence shown here is derived from an EMBL/GenBank/DDBJ whole genome shotgun (WGS) entry which is preliminary data.</text>
</comment>
<dbReference type="Pfam" id="PF01636">
    <property type="entry name" value="APH"/>
    <property type="match status" value="1"/>
</dbReference>
<evidence type="ECO:0000259" key="1">
    <source>
        <dbReference type="PROSITE" id="PS50011"/>
    </source>
</evidence>
<keyword evidence="2" id="KW-0418">Kinase</keyword>
<dbReference type="Proteomes" id="UP000555103">
    <property type="component" value="Unassembled WGS sequence"/>
</dbReference>
<dbReference type="InterPro" id="IPR002575">
    <property type="entry name" value="Aminoglycoside_PTrfase"/>
</dbReference>
<dbReference type="PANTHER" id="PTHR21310">
    <property type="entry name" value="AMINOGLYCOSIDE PHOSPHOTRANSFERASE-RELATED-RELATED"/>
    <property type="match status" value="1"/>
</dbReference>
<dbReference type="PANTHER" id="PTHR21310:SF15">
    <property type="entry name" value="AMINOGLYCOSIDE PHOSPHOTRANSFERASE DOMAIN-CONTAINING PROTEIN"/>
    <property type="match status" value="1"/>
</dbReference>
<evidence type="ECO:0000313" key="3">
    <source>
        <dbReference type="Proteomes" id="UP000555103"/>
    </source>
</evidence>
<gene>
    <name evidence="2" type="ORF">GGR21_003596</name>
</gene>
<dbReference type="GO" id="GO:0005524">
    <property type="term" value="F:ATP binding"/>
    <property type="evidence" value="ECO:0007669"/>
    <property type="project" value="InterPro"/>
</dbReference>
<proteinExistence type="predicted"/>
<dbReference type="GO" id="GO:0004672">
    <property type="term" value="F:protein kinase activity"/>
    <property type="evidence" value="ECO:0007669"/>
    <property type="project" value="InterPro"/>
</dbReference>
<dbReference type="Gene3D" id="3.30.200.20">
    <property type="entry name" value="Phosphorylase Kinase, domain 1"/>
    <property type="match status" value="1"/>
</dbReference>
<dbReference type="InterPro" id="IPR000719">
    <property type="entry name" value="Prot_kinase_dom"/>
</dbReference>
<dbReference type="SUPFAM" id="SSF56112">
    <property type="entry name" value="Protein kinase-like (PK-like)"/>
    <property type="match status" value="1"/>
</dbReference>
<sequence length="288" mass="33289">MKKSKEWTIVKELTNVADENSIVLNEVGWTSRVYIVNNGEIVLKFLKDKQYKEEFEHEINILRLIKEHQFNVNIPLISSSGEDNTYIVFNGLMGKSMTTKFIDILTKEEKRKIGIQIGLFLKTLHTIAYKGKSPNSENDIFEWFQKSFNKRKNTLKKHFHENELVTIENLVTTLPQKSQKLGIEQVFCHGDLGYNNILLTDSLEVGVIDFGDAGYNDKSYDFVGLEDDDILDAAILAYDGDEILKAKVEIRRQLLPLMEMLFLIDKKDKEGVIQCVEKMRINLKTYDL</sequence>
<accession>A0A840CY43</accession>
<dbReference type="EMBL" id="JACIEP010000016">
    <property type="protein sequence ID" value="MBB4037675.1"/>
    <property type="molecule type" value="Genomic_DNA"/>
</dbReference>
<dbReference type="PROSITE" id="PS50011">
    <property type="entry name" value="PROTEIN_KINASE_DOM"/>
    <property type="match status" value="1"/>
</dbReference>
<organism evidence="2 3">
    <name type="scientific">Dysgonomonas hofstadii</name>
    <dbReference type="NCBI Taxonomy" id="637886"/>
    <lineage>
        <taxon>Bacteria</taxon>
        <taxon>Pseudomonadati</taxon>
        <taxon>Bacteroidota</taxon>
        <taxon>Bacteroidia</taxon>
        <taxon>Bacteroidales</taxon>
        <taxon>Dysgonomonadaceae</taxon>
        <taxon>Dysgonomonas</taxon>
    </lineage>
</organism>
<evidence type="ECO:0000313" key="2">
    <source>
        <dbReference type="EMBL" id="MBB4037675.1"/>
    </source>
</evidence>
<keyword evidence="2" id="KW-0808">Transferase</keyword>
<keyword evidence="3" id="KW-1185">Reference proteome</keyword>
<dbReference type="InterPro" id="IPR011009">
    <property type="entry name" value="Kinase-like_dom_sf"/>
</dbReference>
<protein>
    <submittedName>
        <fullName evidence="2">Ser/Thr protein kinase RdoA (MazF antagonist)</fullName>
    </submittedName>
</protein>
<feature type="domain" description="Protein kinase" evidence="1">
    <location>
        <begin position="19"/>
        <end position="288"/>
    </location>
</feature>